<protein>
    <submittedName>
        <fullName evidence="2">Uncharacterized protein</fullName>
    </submittedName>
</protein>
<gene>
    <name evidence="3" type="ORF">BBI04_006830</name>
    <name evidence="2" type="ORF">IEI95_015825</name>
</gene>
<dbReference type="Proteomes" id="UP000655037">
    <property type="component" value="Unassembled WGS sequence"/>
</dbReference>
<reference evidence="3 4" key="1">
    <citation type="submission" date="2019-11" db="EMBL/GenBank/DDBJ databases">
        <title>Whole-genome sequencing of Allorhizobium vitis.</title>
        <authorList>
            <person name="Gan H.M."/>
            <person name="Savka M.A."/>
        </authorList>
    </citation>
    <scope>NUCLEOTIDE SEQUENCE [LARGE SCALE GENOMIC DNA]</scope>
    <source>
        <strain evidence="3 4">AB4</strain>
    </source>
</reference>
<evidence type="ECO:0000313" key="5">
    <source>
        <dbReference type="Proteomes" id="UP000655037"/>
    </source>
</evidence>
<organism evidence="2 5">
    <name type="scientific">Agrobacterium vitis</name>
    <name type="common">Rhizobium vitis</name>
    <dbReference type="NCBI Taxonomy" id="373"/>
    <lineage>
        <taxon>Bacteria</taxon>
        <taxon>Pseudomonadati</taxon>
        <taxon>Pseudomonadota</taxon>
        <taxon>Alphaproteobacteria</taxon>
        <taxon>Hyphomicrobiales</taxon>
        <taxon>Rhizobiaceae</taxon>
        <taxon>Rhizobium/Agrobacterium group</taxon>
        <taxon>Agrobacterium</taxon>
    </lineage>
</organism>
<evidence type="ECO:0000313" key="4">
    <source>
        <dbReference type="Proteomes" id="UP000175993"/>
    </source>
</evidence>
<dbReference type="EMBL" id="JACXXJ020000005">
    <property type="protein sequence ID" value="MBF2715687.1"/>
    <property type="molecule type" value="Genomic_DNA"/>
</dbReference>
<dbReference type="AlphaFoldDB" id="A0AAE2RFS6"/>
<evidence type="ECO:0000313" key="2">
    <source>
        <dbReference type="EMBL" id="MBF2715687.1"/>
    </source>
</evidence>
<name>A0AAE2RFS6_AGRVI</name>
<accession>A0AAE2RFS6</accession>
<evidence type="ECO:0000256" key="1">
    <source>
        <dbReference type="SAM" id="MobiDB-lite"/>
    </source>
</evidence>
<evidence type="ECO:0000313" key="3">
    <source>
        <dbReference type="EMBL" id="MUP04529.1"/>
    </source>
</evidence>
<proteinExistence type="predicted"/>
<reference evidence="2" key="2">
    <citation type="submission" date="2020-11" db="EMBL/GenBank/DDBJ databases">
        <title>Agrobacterium vitis strain K377 genome.</title>
        <authorList>
            <person name="Xi H."/>
        </authorList>
    </citation>
    <scope>NUCLEOTIDE SEQUENCE</scope>
    <source>
        <strain evidence="2">K377</strain>
    </source>
</reference>
<dbReference type="Proteomes" id="UP000175993">
    <property type="component" value="Unassembled WGS sequence"/>
</dbReference>
<dbReference type="RefSeq" id="WP_070150669.1">
    <property type="nucleotide sequence ID" value="NZ_CP055265.1"/>
</dbReference>
<sequence>MKVINEASVLLGVLEQGELNTDLSRTLKEVITILHDLSQESPKTKFKGEVSLIMKFEMHNDMVNVSNEIKTKTPKVQRRGDVFWATDEGALSTEHPSQRDMFGGPRVIESTRQN</sequence>
<feature type="region of interest" description="Disordered" evidence="1">
    <location>
        <begin position="93"/>
        <end position="114"/>
    </location>
</feature>
<dbReference type="EMBL" id="MBEV02000003">
    <property type="protein sequence ID" value="MUP04529.1"/>
    <property type="molecule type" value="Genomic_DNA"/>
</dbReference>
<comment type="caution">
    <text evidence="2">The sequence shown here is derived from an EMBL/GenBank/DDBJ whole genome shotgun (WGS) entry which is preliminary data.</text>
</comment>